<comment type="cofactor">
    <cofactor evidence="15">
        <name>Zn(2+)</name>
        <dbReference type="ChEBI" id="CHEBI:29105"/>
    </cofactor>
    <text evidence="15">Binds 2 Zn(2+) ions.</text>
</comment>
<feature type="binding site" evidence="15">
    <location>
        <position position="26"/>
    </location>
    <ligand>
        <name>Zn(2+)</name>
        <dbReference type="ChEBI" id="CHEBI:29105"/>
        <label>2</label>
    </ligand>
</feature>
<evidence type="ECO:0000256" key="17">
    <source>
        <dbReference type="SAM" id="Phobius"/>
    </source>
</evidence>
<dbReference type="Gene3D" id="3.40.720.10">
    <property type="entry name" value="Alkaline Phosphatase, subunit A"/>
    <property type="match status" value="2"/>
</dbReference>
<organism evidence="18 19">
    <name type="scientific">Pocillopora meandrina</name>
    <dbReference type="NCBI Taxonomy" id="46732"/>
    <lineage>
        <taxon>Eukaryota</taxon>
        <taxon>Metazoa</taxon>
        <taxon>Cnidaria</taxon>
        <taxon>Anthozoa</taxon>
        <taxon>Hexacorallia</taxon>
        <taxon>Scleractinia</taxon>
        <taxon>Astrocoeniina</taxon>
        <taxon>Pocilloporidae</taxon>
        <taxon>Pocillopora</taxon>
    </lineage>
</organism>
<comment type="cofactor">
    <cofactor evidence="15">
        <name>Mg(2+)</name>
        <dbReference type="ChEBI" id="CHEBI:18420"/>
    </cofactor>
    <text evidence="15">Binds 1 Mg(2+) ion.</text>
</comment>
<dbReference type="InterPro" id="IPR017850">
    <property type="entry name" value="Alkaline_phosphatase_core_sf"/>
</dbReference>
<keyword evidence="4" id="KW-1003">Cell membrane</keyword>
<evidence type="ECO:0000256" key="14">
    <source>
        <dbReference type="PIRSR" id="PIRSR601952-1"/>
    </source>
</evidence>
<feature type="binding site" evidence="15">
    <location>
        <position position="304"/>
    </location>
    <ligand>
        <name>Zn(2+)</name>
        <dbReference type="ChEBI" id="CHEBI:29105"/>
        <label>2</label>
    </ligand>
</feature>
<evidence type="ECO:0000256" key="1">
    <source>
        <dbReference type="ARBA" id="ARBA00004609"/>
    </source>
</evidence>
<comment type="similarity">
    <text evidence="2 16">Belongs to the alkaline phosphatase family.</text>
</comment>
<evidence type="ECO:0000256" key="12">
    <source>
        <dbReference type="ARBA" id="ARBA00023180"/>
    </source>
</evidence>
<keyword evidence="17" id="KW-1133">Transmembrane helix</keyword>
<feature type="binding site" evidence="15">
    <location>
        <position position="424"/>
    </location>
    <ligand>
        <name>Zn(2+)</name>
        <dbReference type="ChEBI" id="CHEBI:29105"/>
        <label>2</label>
    </ligand>
</feature>
<feature type="binding site" evidence="15">
    <location>
        <position position="308"/>
    </location>
    <ligand>
        <name>Zn(2+)</name>
        <dbReference type="ChEBI" id="CHEBI:29105"/>
        <label>2</label>
    </ligand>
</feature>
<feature type="transmembrane region" description="Helical" evidence="17">
    <location>
        <begin position="1055"/>
        <end position="1076"/>
    </location>
</feature>
<dbReference type="Proteomes" id="UP001159428">
    <property type="component" value="Unassembled WGS sequence"/>
</dbReference>
<dbReference type="GO" id="GO:0005886">
    <property type="term" value="C:plasma membrane"/>
    <property type="evidence" value="ECO:0007669"/>
    <property type="project" value="UniProtKB-SubCell"/>
</dbReference>
<feature type="active site" description="Phosphoserine intermediate" evidence="14">
    <location>
        <position position="76"/>
    </location>
</feature>
<feature type="binding site" evidence="15">
    <location>
        <position position="138"/>
    </location>
    <ligand>
        <name>Mg(2+)</name>
        <dbReference type="ChEBI" id="CHEBI:18420"/>
    </ligand>
</feature>
<evidence type="ECO:0000256" key="10">
    <source>
        <dbReference type="ARBA" id="ARBA00022842"/>
    </source>
</evidence>
<feature type="binding site" evidence="15">
    <location>
        <position position="26"/>
    </location>
    <ligand>
        <name>Mg(2+)</name>
        <dbReference type="ChEBI" id="CHEBI:18420"/>
    </ligand>
</feature>
<dbReference type="Pfam" id="PF00245">
    <property type="entry name" value="Alk_phosphatase"/>
    <property type="match status" value="2"/>
</dbReference>
<evidence type="ECO:0000256" key="16">
    <source>
        <dbReference type="RuleBase" id="RU003946"/>
    </source>
</evidence>
<evidence type="ECO:0000256" key="8">
    <source>
        <dbReference type="ARBA" id="ARBA00022801"/>
    </source>
</evidence>
<keyword evidence="9 15" id="KW-0862">Zinc</keyword>
<evidence type="ECO:0000256" key="7">
    <source>
        <dbReference type="ARBA" id="ARBA00022723"/>
    </source>
</evidence>
<dbReference type="CDD" id="cd16012">
    <property type="entry name" value="ALP"/>
    <property type="match status" value="2"/>
</dbReference>
<feature type="binding site" evidence="15">
    <location>
        <position position="299"/>
    </location>
    <ligand>
        <name>Mg(2+)</name>
        <dbReference type="ChEBI" id="CHEBI:18420"/>
    </ligand>
</feature>
<dbReference type="EC" id="3.1.3.1" evidence="3"/>
<reference evidence="18 19" key="1">
    <citation type="submission" date="2022-05" db="EMBL/GenBank/DDBJ databases">
        <authorList>
            <consortium name="Genoscope - CEA"/>
            <person name="William W."/>
        </authorList>
    </citation>
    <scope>NUCLEOTIDE SEQUENCE [LARGE SCALE GENOMIC DNA]</scope>
</reference>
<keyword evidence="11 17" id="KW-0472">Membrane</keyword>
<keyword evidence="10 15" id="KW-0460">Magnesium</keyword>
<feature type="binding site" evidence="15">
    <location>
        <position position="345"/>
    </location>
    <ligand>
        <name>Zn(2+)</name>
        <dbReference type="ChEBI" id="CHEBI:29105"/>
        <label>2</label>
    </ligand>
</feature>
<keyword evidence="17" id="KW-0812">Transmembrane</keyword>
<keyword evidence="6" id="KW-0336">GPI-anchor</keyword>
<evidence type="ECO:0000256" key="9">
    <source>
        <dbReference type="ARBA" id="ARBA00022833"/>
    </source>
</evidence>
<name>A0AAU9WPX3_9CNID</name>
<keyword evidence="8" id="KW-0378">Hydrolase</keyword>
<dbReference type="FunFam" id="3.40.720.10:FF:000008">
    <property type="entry name" value="Alkaline phosphatase"/>
    <property type="match status" value="2"/>
</dbReference>
<comment type="subcellular location">
    <subcellularLocation>
        <location evidence="1">Cell membrane</location>
        <topology evidence="1">Lipid-anchor</topology>
        <topology evidence="1">GPI-anchor</topology>
    </subcellularLocation>
</comment>
<evidence type="ECO:0000313" key="18">
    <source>
        <dbReference type="EMBL" id="CAH3121299.1"/>
    </source>
</evidence>
<evidence type="ECO:0000313" key="19">
    <source>
        <dbReference type="Proteomes" id="UP001159428"/>
    </source>
</evidence>
<dbReference type="InterPro" id="IPR001952">
    <property type="entry name" value="Alkaline_phosphatase"/>
</dbReference>
<evidence type="ECO:0000256" key="6">
    <source>
        <dbReference type="ARBA" id="ARBA00022622"/>
    </source>
</evidence>
<proteinExistence type="inferred from homology"/>
<dbReference type="GO" id="GO:0004035">
    <property type="term" value="F:alkaline phosphatase activity"/>
    <property type="evidence" value="ECO:0007669"/>
    <property type="project" value="UniProtKB-EC"/>
</dbReference>
<comment type="caution">
    <text evidence="18">The sequence shown here is derived from an EMBL/GenBank/DDBJ whole genome shotgun (WGS) entry which is preliminary data.</text>
</comment>
<dbReference type="PANTHER" id="PTHR11596:SF5">
    <property type="entry name" value="ALKALINE PHOSPHATASE"/>
    <property type="match status" value="1"/>
</dbReference>
<dbReference type="GO" id="GO:0046872">
    <property type="term" value="F:metal ion binding"/>
    <property type="evidence" value="ECO:0007669"/>
    <property type="project" value="UniProtKB-KW"/>
</dbReference>
<dbReference type="SUPFAM" id="SSF53649">
    <property type="entry name" value="Alkaline phosphatase-like"/>
    <property type="match status" value="2"/>
</dbReference>
<evidence type="ECO:0000256" key="11">
    <source>
        <dbReference type="ARBA" id="ARBA00023136"/>
    </source>
</evidence>
<accession>A0AAU9WPX3</accession>
<feature type="binding site" evidence="15">
    <location>
        <position position="346"/>
    </location>
    <ligand>
        <name>Zn(2+)</name>
        <dbReference type="ChEBI" id="CHEBI:29105"/>
        <label>2</label>
    </ligand>
</feature>
<dbReference type="PRINTS" id="PR00113">
    <property type="entry name" value="ALKPHPHTASE"/>
</dbReference>
<evidence type="ECO:0000256" key="5">
    <source>
        <dbReference type="ARBA" id="ARBA00022553"/>
    </source>
</evidence>
<evidence type="ECO:0000256" key="2">
    <source>
        <dbReference type="ARBA" id="ARBA00005984"/>
    </source>
</evidence>
<sequence length="1077" mass="118592">MKLIQDNLRVKPNTNTAKNAILFMGDGMGITTVTSSRILDGQLKGKTGEENVLSWEEFPWTALVKTYAVDQQGPDSASSATAFLSGVKTDQGVVGMDENVEWGRCASAKKEREVISILSLAELAGMSTGLVTTTRITHASPASAYAHSVDRRWESDADKKAKAYDDATSCKDIALQLAEYPYGNGIDVIFGGGRRELMHKNQTDPEYLDEKGERLDGRDLIQEWLQKHPNSHYVWNKSGFDKIDEEKTNRLMGLFEYSNMNYEVDRANDSAGEPSIAEMTEKAIKILQKNPKGYFLFVEGGRIDHGHHDGKAVRALHDALALNKAVSKAMEMINKDETLVTVTADHSHVFTVGGYPKRGNPIFGTVRFLTEELAVDVDNKTFTTLGYANGPGGLNGPRADLRGVNTAHKDFLQQATVRKSYETHGVEDVGVYADGPGAYLFHGVVEQQYLFHVMDHALCLSSGKQKSCDKHIKRGGQVKNNDACFVSPSSMYPLLISSANNTSLRYLVSEINPSVTRCSTKYHPNKTAEIHFSKHLTTSNSFLVVNANDILTNQDNNQWYKDGLKLVQDNLKVKSNTNTAKNAILFVGDGMGYTTITATRILDGQMKGHSGEENVLSWETFPWSGQAKTYNVDTQGADSAASATAFMNGIKTLDNVLAMDERVKRGYCSTWKADRRVISLLSLAEMAGMSTGIVTTTRVTHATPASAFAHSVDRDWESDSEKEETAKDDATSCKDIALQLIEYAYGDGIEVIFGGGRREFMHKNQTDPEYPDKKGRRHDGRDLIQEWVKKHPNSQYVWNQTGFDNIDVNKVKHVIGLFERSHMQYEVDREEDGAGEPSIAEMTEKAIKILQKNSKGYFLFVEGRGRIDHGHHANWAVKAINDGVALDKAVIKAKGLINKEETLITVTADHSHVFTIGAYPQRGNPMFTLVNETGGHLAVGSDNKTYTSLGYTNGPGGLTGARPDLRGVDTTDKVYRTQATVRKSSETHGVEDVGVYADGPGAYLFHGVFEQPYVFHVMDHALCLSNSKQESCAKHVARGGKAPVTTSKPSVKSGGYSFCVSSFNSLIILASWIILLF</sequence>
<evidence type="ECO:0000256" key="13">
    <source>
        <dbReference type="ARBA" id="ARBA00023288"/>
    </source>
</evidence>
<evidence type="ECO:0000256" key="3">
    <source>
        <dbReference type="ARBA" id="ARBA00012647"/>
    </source>
</evidence>
<keyword evidence="13" id="KW-0449">Lipoprotein</keyword>
<dbReference type="AlphaFoldDB" id="A0AAU9WPX3"/>
<keyword evidence="7 15" id="KW-0479">Metal-binding</keyword>
<keyword evidence="5" id="KW-0597">Phosphoprotein</keyword>
<dbReference type="SMART" id="SM00098">
    <property type="entry name" value="alkPPc"/>
    <property type="match status" value="2"/>
</dbReference>
<protein>
    <recommendedName>
        <fullName evidence="3">alkaline phosphatase</fullName>
        <ecNumber evidence="3">3.1.3.1</ecNumber>
    </recommendedName>
</protein>
<dbReference type="GO" id="GO:0098552">
    <property type="term" value="C:side of membrane"/>
    <property type="evidence" value="ECO:0007669"/>
    <property type="project" value="UniProtKB-KW"/>
</dbReference>
<feature type="binding site" evidence="15">
    <location>
        <position position="140"/>
    </location>
    <ligand>
        <name>Mg(2+)</name>
        <dbReference type="ChEBI" id="CHEBI:18420"/>
    </ligand>
</feature>
<evidence type="ECO:0000256" key="4">
    <source>
        <dbReference type="ARBA" id="ARBA00022475"/>
    </source>
</evidence>
<keyword evidence="12" id="KW-0325">Glycoprotein</keyword>
<evidence type="ECO:0000256" key="15">
    <source>
        <dbReference type="PIRSR" id="PIRSR601952-2"/>
    </source>
</evidence>
<gene>
    <name evidence="18" type="ORF">PMEA_00009136</name>
</gene>
<dbReference type="EMBL" id="CALNXJ010000018">
    <property type="protein sequence ID" value="CAH3121299.1"/>
    <property type="molecule type" value="Genomic_DNA"/>
</dbReference>
<dbReference type="PANTHER" id="PTHR11596">
    <property type="entry name" value="ALKALINE PHOSPHATASE"/>
    <property type="match status" value="1"/>
</dbReference>
<keyword evidence="19" id="KW-1185">Reference proteome</keyword>